<proteinExistence type="predicted"/>
<dbReference type="Proteomes" id="UP000823486">
    <property type="component" value="Unassembled WGS sequence"/>
</dbReference>
<evidence type="ECO:0000313" key="2">
    <source>
        <dbReference type="Proteomes" id="UP000823486"/>
    </source>
</evidence>
<comment type="caution">
    <text evidence="1">The sequence shown here is derived from an EMBL/GenBank/DDBJ whole genome shotgun (WGS) entry which is preliminary data.</text>
</comment>
<accession>A0ABS2QF37</accession>
<sequence length="82" mass="9847">MLGINRHGNQSAIKPVIGRIKTLLKRKRKSESGELTTALGFLIRFMAEYEEIRYLFDWLKSNKWDFLFEMEKRWIIKNIKSL</sequence>
<organism evidence="1 2">
    <name type="scientific">Peribacillus deserti</name>
    <dbReference type="NCBI Taxonomy" id="673318"/>
    <lineage>
        <taxon>Bacteria</taxon>
        <taxon>Bacillati</taxon>
        <taxon>Bacillota</taxon>
        <taxon>Bacilli</taxon>
        <taxon>Bacillales</taxon>
        <taxon>Bacillaceae</taxon>
        <taxon>Peribacillus</taxon>
    </lineage>
</organism>
<dbReference type="EMBL" id="JAFBFI010000003">
    <property type="protein sequence ID" value="MBM7691585.1"/>
    <property type="molecule type" value="Genomic_DNA"/>
</dbReference>
<gene>
    <name evidence="1" type="ORF">JOC77_000992</name>
</gene>
<evidence type="ECO:0000313" key="1">
    <source>
        <dbReference type="EMBL" id="MBM7691585.1"/>
    </source>
</evidence>
<keyword evidence="2" id="KW-1185">Reference proteome</keyword>
<protein>
    <recommendedName>
        <fullName evidence="3">Transposase</fullName>
    </recommendedName>
</protein>
<name>A0ABS2QF37_9BACI</name>
<evidence type="ECO:0008006" key="3">
    <source>
        <dbReference type="Google" id="ProtNLM"/>
    </source>
</evidence>
<reference evidence="1 2" key="1">
    <citation type="submission" date="2021-01" db="EMBL/GenBank/DDBJ databases">
        <title>Genomic Encyclopedia of Type Strains, Phase IV (KMG-IV): sequencing the most valuable type-strain genomes for metagenomic binning, comparative biology and taxonomic classification.</title>
        <authorList>
            <person name="Goeker M."/>
        </authorList>
    </citation>
    <scope>NUCLEOTIDE SEQUENCE [LARGE SCALE GENOMIC DNA]</scope>
    <source>
        <strain evidence="1 2">DSM 105482</strain>
    </source>
</reference>